<dbReference type="Proteomes" id="UP000095280">
    <property type="component" value="Unplaced"/>
</dbReference>
<proteinExistence type="predicted"/>
<reference evidence="2" key="1">
    <citation type="submission" date="2016-11" db="UniProtKB">
        <authorList>
            <consortium name="WormBaseParasite"/>
        </authorList>
    </citation>
    <scope>IDENTIFICATION</scope>
</reference>
<evidence type="ECO:0000313" key="2">
    <source>
        <dbReference type="WBParaSite" id="maker-unitig_42627-snap-gene-0.1-mRNA-1"/>
    </source>
</evidence>
<sequence>MLKVEPARPWRWRCAAWWASAANPNLLASRRNATAGVTTCSPTDRRQSGFAALAAAY</sequence>
<organism evidence="1 2">
    <name type="scientific">Macrostomum lignano</name>
    <dbReference type="NCBI Taxonomy" id="282301"/>
    <lineage>
        <taxon>Eukaryota</taxon>
        <taxon>Metazoa</taxon>
        <taxon>Spiralia</taxon>
        <taxon>Lophotrochozoa</taxon>
        <taxon>Platyhelminthes</taxon>
        <taxon>Rhabditophora</taxon>
        <taxon>Macrostomorpha</taxon>
        <taxon>Macrostomida</taxon>
        <taxon>Macrostomidae</taxon>
        <taxon>Macrostomum</taxon>
    </lineage>
</organism>
<dbReference type="WBParaSite" id="maker-unitig_42627-snap-gene-0.1-mRNA-1">
    <property type="protein sequence ID" value="maker-unitig_42627-snap-gene-0.1-mRNA-1"/>
    <property type="gene ID" value="maker-unitig_42627-snap-gene-0.1"/>
</dbReference>
<evidence type="ECO:0000313" key="1">
    <source>
        <dbReference type="Proteomes" id="UP000095280"/>
    </source>
</evidence>
<keyword evidence="1" id="KW-1185">Reference proteome</keyword>
<accession>A0A1I8FPL7</accession>
<name>A0A1I8FPL7_9PLAT</name>
<protein>
    <submittedName>
        <fullName evidence="2">Secreted protein</fullName>
    </submittedName>
</protein>
<dbReference type="AlphaFoldDB" id="A0A1I8FPL7"/>